<dbReference type="Proteomes" id="UP000250079">
    <property type="component" value="Chromosome"/>
</dbReference>
<evidence type="ECO:0000313" key="1">
    <source>
        <dbReference type="EMBL" id="ASJ76710.1"/>
    </source>
</evidence>
<proteinExistence type="predicted"/>
<sequence>MIYTRFCTGALIALLAGCSSSDSPDTTDGSGDGSTAPVISAANVELLLREIVKVANDDTLNAASESLVPVFGSVETLIAEVIADGASSGNGLTFVSSTVVNEDGSNSEYTFSCDSGGTLVARAYHDDSVGGPYVDQLVADSACSIGDAAYEGSAYKAVRFVRGTDVSTFENFSVSYADGDSLLLDGEYSDSSPEQNGPVVITGWTGASLLMVDDGETTKIDDYTSYRRSQVQSDLPDSDLLAGGPGAAATVTFTVTASWSSGEPIDVVVDLAYMDPEDSVVGEGGEYPAQWQTGSVRVTAEDGSGLTLSPDTGELETFLVAIDGEPGAPIILNWSDGFQLSCASGFDCN</sequence>
<keyword evidence="2" id="KW-1185">Reference proteome</keyword>
<name>A0A2Z2P5D6_9GAMM</name>
<organism evidence="1 2">
    <name type="scientific">Granulosicoccus antarcticus IMCC3135</name>
    <dbReference type="NCBI Taxonomy" id="1192854"/>
    <lineage>
        <taxon>Bacteria</taxon>
        <taxon>Pseudomonadati</taxon>
        <taxon>Pseudomonadota</taxon>
        <taxon>Gammaproteobacteria</taxon>
        <taxon>Chromatiales</taxon>
        <taxon>Granulosicoccaceae</taxon>
        <taxon>Granulosicoccus</taxon>
    </lineage>
</organism>
<accession>A0A2Z2P5D6</accession>
<protein>
    <submittedName>
        <fullName evidence="1">Uncharacterized protein</fullName>
    </submittedName>
</protein>
<dbReference type="PROSITE" id="PS51257">
    <property type="entry name" value="PROKAR_LIPOPROTEIN"/>
    <property type="match status" value="1"/>
</dbReference>
<gene>
    <name evidence="1" type="ORF">IMCC3135_33330</name>
</gene>
<dbReference type="RefSeq" id="WP_088921454.1">
    <property type="nucleotide sequence ID" value="NZ_CP018632.1"/>
</dbReference>
<reference evidence="1 2" key="1">
    <citation type="submission" date="2016-12" db="EMBL/GenBank/DDBJ databases">
        <authorList>
            <person name="Song W.-J."/>
            <person name="Kurnit D.M."/>
        </authorList>
    </citation>
    <scope>NUCLEOTIDE SEQUENCE [LARGE SCALE GENOMIC DNA]</scope>
    <source>
        <strain evidence="1 2">IMCC3135</strain>
    </source>
</reference>
<dbReference type="EMBL" id="CP018632">
    <property type="protein sequence ID" value="ASJ76710.1"/>
    <property type="molecule type" value="Genomic_DNA"/>
</dbReference>
<dbReference type="KEGG" id="gai:IMCC3135_33330"/>
<evidence type="ECO:0000313" key="2">
    <source>
        <dbReference type="Proteomes" id="UP000250079"/>
    </source>
</evidence>
<dbReference type="AlphaFoldDB" id="A0A2Z2P5D6"/>